<name>A0ABR6TMV2_9FIRM</name>
<protein>
    <submittedName>
        <fullName evidence="2">Helix-turn-helix transcriptional regulator</fullName>
    </submittedName>
</protein>
<dbReference type="Proteomes" id="UP000713904">
    <property type="component" value="Unassembled WGS sequence"/>
</dbReference>
<evidence type="ECO:0000313" key="2">
    <source>
        <dbReference type="EMBL" id="MBC2576548.1"/>
    </source>
</evidence>
<comment type="caution">
    <text evidence="2">The sequence shown here is derived from an EMBL/GenBank/DDBJ whole genome shotgun (WGS) entry which is preliminary data.</text>
</comment>
<dbReference type="CDD" id="cd00093">
    <property type="entry name" value="HTH_XRE"/>
    <property type="match status" value="1"/>
</dbReference>
<evidence type="ECO:0000259" key="1">
    <source>
        <dbReference type="PROSITE" id="PS50943"/>
    </source>
</evidence>
<dbReference type="SMART" id="SM00530">
    <property type="entry name" value="HTH_XRE"/>
    <property type="match status" value="1"/>
</dbReference>
<dbReference type="Pfam" id="PF01381">
    <property type="entry name" value="HTH_3"/>
    <property type="match status" value="1"/>
</dbReference>
<dbReference type="Gene3D" id="1.10.260.40">
    <property type="entry name" value="lambda repressor-like DNA-binding domains"/>
    <property type="match status" value="1"/>
</dbReference>
<reference evidence="2 3" key="1">
    <citation type="submission" date="2020-05" db="EMBL/GenBank/DDBJ databases">
        <title>Draft genome of xy-202 and genomic insight in genome of the genus Peptostreptococcus.</title>
        <authorList>
            <person name="Zhang Z."/>
        </authorList>
    </citation>
    <scope>NUCLEOTIDE SEQUENCE [LARGE SCALE GENOMIC DNA]</scope>
    <source>
        <strain evidence="2 3">DSM 27025</strain>
    </source>
</reference>
<organism evidence="2 3">
    <name type="scientific">Peptostreptococcus canis</name>
    <dbReference type="NCBI Taxonomy" id="1159213"/>
    <lineage>
        <taxon>Bacteria</taxon>
        <taxon>Bacillati</taxon>
        <taxon>Bacillota</taxon>
        <taxon>Clostridia</taxon>
        <taxon>Peptostreptococcales</taxon>
        <taxon>Peptostreptococcaceae</taxon>
        <taxon>Peptostreptococcus</taxon>
    </lineage>
</organism>
<dbReference type="InterPro" id="IPR001387">
    <property type="entry name" value="Cro/C1-type_HTH"/>
</dbReference>
<gene>
    <name evidence="2" type="ORF">HLB29_07585</name>
</gene>
<sequence>MVKLCISTRIKNRRIELDMTVEELAAKINKNKATIYRYENGDIGKMPYDVLEPLSKALNVSVGYLLGSTDIKPLSKNEEKLLNNYNRLNNLGQKEAIKRVSELTEIDKYTTTYITMAAHNDDASEEQIELMKKDFEEMDKW</sequence>
<evidence type="ECO:0000313" key="3">
    <source>
        <dbReference type="Proteomes" id="UP000713904"/>
    </source>
</evidence>
<dbReference type="RefSeq" id="WP_185624570.1">
    <property type="nucleotide sequence ID" value="NZ_JABGBW010000007.1"/>
</dbReference>
<accession>A0ABR6TMV2</accession>
<dbReference type="PROSITE" id="PS50943">
    <property type="entry name" value="HTH_CROC1"/>
    <property type="match status" value="1"/>
</dbReference>
<feature type="domain" description="HTH cro/C1-type" evidence="1">
    <location>
        <begin position="10"/>
        <end position="65"/>
    </location>
</feature>
<keyword evidence="3" id="KW-1185">Reference proteome</keyword>
<dbReference type="SUPFAM" id="SSF47413">
    <property type="entry name" value="lambda repressor-like DNA-binding domains"/>
    <property type="match status" value="1"/>
</dbReference>
<dbReference type="EMBL" id="JABGBW010000007">
    <property type="protein sequence ID" value="MBC2576548.1"/>
    <property type="molecule type" value="Genomic_DNA"/>
</dbReference>
<proteinExistence type="predicted"/>
<dbReference type="InterPro" id="IPR010982">
    <property type="entry name" value="Lambda_DNA-bd_dom_sf"/>
</dbReference>